<organism evidence="8 9">
    <name type="scientific">Gimesia algae</name>
    <dbReference type="NCBI Taxonomy" id="2527971"/>
    <lineage>
        <taxon>Bacteria</taxon>
        <taxon>Pseudomonadati</taxon>
        <taxon>Planctomycetota</taxon>
        <taxon>Planctomycetia</taxon>
        <taxon>Planctomycetales</taxon>
        <taxon>Planctomycetaceae</taxon>
        <taxon>Gimesia</taxon>
    </lineage>
</organism>
<feature type="transmembrane region" description="Helical" evidence="6">
    <location>
        <begin position="397"/>
        <end position="413"/>
    </location>
</feature>
<reference evidence="8 9" key="1">
    <citation type="submission" date="2019-02" db="EMBL/GenBank/DDBJ databases">
        <title>Deep-cultivation of Planctomycetes and their phenomic and genomic characterization uncovers novel biology.</title>
        <authorList>
            <person name="Wiegand S."/>
            <person name="Jogler M."/>
            <person name="Boedeker C."/>
            <person name="Pinto D."/>
            <person name="Vollmers J."/>
            <person name="Rivas-Marin E."/>
            <person name="Kohn T."/>
            <person name="Peeters S.H."/>
            <person name="Heuer A."/>
            <person name="Rast P."/>
            <person name="Oberbeckmann S."/>
            <person name="Bunk B."/>
            <person name="Jeske O."/>
            <person name="Meyerdierks A."/>
            <person name="Storesund J.E."/>
            <person name="Kallscheuer N."/>
            <person name="Luecker S."/>
            <person name="Lage O.M."/>
            <person name="Pohl T."/>
            <person name="Merkel B.J."/>
            <person name="Hornburger P."/>
            <person name="Mueller R.-W."/>
            <person name="Bruemmer F."/>
            <person name="Labrenz M."/>
            <person name="Spormann A.M."/>
            <person name="Op den Camp H."/>
            <person name="Overmann J."/>
            <person name="Amann R."/>
            <person name="Jetten M.S.M."/>
            <person name="Mascher T."/>
            <person name="Medema M.H."/>
            <person name="Devos D.P."/>
            <person name="Kaster A.-K."/>
            <person name="Ovreas L."/>
            <person name="Rohde M."/>
            <person name="Galperin M.Y."/>
            <person name="Jogler C."/>
        </authorList>
    </citation>
    <scope>NUCLEOTIDE SEQUENCE [LARGE SCALE GENOMIC DNA]</scope>
    <source>
        <strain evidence="8 9">Pan161</strain>
    </source>
</reference>
<name>A0A517VEP6_9PLAN</name>
<feature type="transmembrane region" description="Helical" evidence="6">
    <location>
        <begin position="74"/>
        <end position="95"/>
    </location>
</feature>
<feature type="transmembrane region" description="Helical" evidence="6">
    <location>
        <begin position="289"/>
        <end position="309"/>
    </location>
</feature>
<dbReference type="AlphaFoldDB" id="A0A517VEP6"/>
<evidence type="ECO:0000256" key="3">
    <source>
        <dbReference type="ARBA" id="ARBA00022989"/>
    </source>
</evidence>
<dbReference type="Proteomes" id="UP000316855">
    <property type="component" value="Chromosome"/>
</dbReference>
<accession>A0A517VEP6</accession>
<dbReference type="InterPro" id="IPR011547">
    <property type="entry name" value="SLC26A/SulP_dom"/>
</dbReference>
<evidence type="ECO:0000256" key="4">
    <source>
        <dbReference type="ARBA" id="ARBA00023136"/>
    </source>
</evidence>
<feature type="transmembrane region" description="Helical" evidence="6">
    <location>
        <begin position="248"/>
        <end position="268"/>
    </location>
</feature>
<dbReference type="GO" id="GO:0016020">
    <property type="term" value="C:membrane"/>
    <property type="evidence" value="ECO:0007669"/>
    <property type="project" value="UniProtKB-SubCell"/>
</dbReference>
<feature type="region of interest" description="Disordered" evidence="5">
    <location>
        <begin position="584"/>
        <end position="604"/>
    </location>
</feature>
<keyword evidence="9" id="KW-1185">Reference proteome</keyword>
<evidence type="ECO:0000259" key="7">
    <source>
        <dbReference type="Pfam" id="PF00916"/>
    </source>
</evidence>
<dbReference type="OrthoDB" id="9769739at2"/>
<dbReference type="InterPro" id="IPR001902">
    <property type="entry name" value="SLC26A/SulP_fam"/>
</dbReference>
<feature type="transmembrane region" description="Helical" evidence="6">
    <location>
        <begin position="101"/>
        <end position="121"/>
    </location>
</feature>
<feature type="region of interest" description="Disordered" evidence="5">
    <location>
        <begin position="1"/>
        <end position="32"/>
    </location>
</feature>
<dbReference type="GO" id="GO:0055085">
    <property type="term" value="P:transmembrane transport"/>
    <property type="evidence" value="ECO:0007669"/>
    <property type="project" value="InterPro"/>
</dbReference>
<dbReference type="EMBL" id="CP036343">
    <property type="protein sequence ID" value="QDT91484.1"/>
    <property type="molecule type" value="Genomic_DNA"/>
</dbReference>
<feature type="transmembrane region" description="Helical" evidence="6">
    <location>
        <begin position="133"/>
        <end position="154"/>
    </location>
</feature>
<evidence type="ECO:0000256" key="5">
    <source>
        <dbReference type="SAM" id="MobiDB-lite"/>
    </source>
</evidence>
<evidence type="ECO:0000313" key="8">
    <source>
        <dbReference type="EMBL" id="QDT91484.1"/>
    </source>
</evidence>
<protein>
    <submittedName>
        <fullName evidence="8">Bicarbonate transporter BicA</fullName>
    </submittedName>
</protein>
<dbReference type="KEGG" id="gax:Pan161_31420"/>
<dbReference type="Pfam" id="PF00916">
    <property type="entry name" value="Sulfate_transp"/>
    <property type="match status" value="1"/>
</dbReference>
<feature type="compositionally biased region" description="Polar residues" evidence="5">
    <location>
        <begin position="593"/>
        <end position="604"/>
    </location>
</feature>
<evidence type="ECO:0000256" key="6">
    <source>
        <dbReference type="SAM" id="Phobius"/>
    </source>
</evidence>
<feature type="transmembrane region" description="Helical" evidence="6">
    <location>
        <begin position="218"/>
        <end position="236"/>
    </location>
</feature>
<proteinExistence type="predicted"/>
<keyword evidence="2 6" id="KW-0812">Transmembrane</keyword>
<comment type="subcellular location">
    <subcellularLocation>
        <location evidence="1">Membrane</location>
        <topology evidence="1">Multi-pass membrane protein</topology>
    </subcellularLocation>
</comment>
<gene>
    <name evidence="8" type="primary">bicA_1</name>
    <name evidence="8" type="ORF">Pan161_31420</name>
</gene>
<feature type="transmembrane region" description="Helical" evidence="6">
    <location>
        <begin position="166"/>
        <end position="185"/>
    </location>
</feature>
<evidence type="ECO:0000256" key="2">
    <source>
        <dbReference type="ARBA" id="ARBA00022692"/>
    </source>
</evidence>
<feature type="transmembrane region" description="Helical" evidence="6">
    <location>
        <begin position="373"/>
        <end position="390"/>
    </location>
</feature>
<feature type="compositionally biased region" description="Polar residues" evidence="5">
    <location>
        <begin position="1"/>
        <end position="31"/>
    </location>
</feature>
<sequence length="604" mass="64622">MSDQTISTTTDGFNPATITESGNSASTNSLTGKPKNGLPGLKHWIYDLRSGIMVAMISLPFSMGIAITSGAPPVCGVISSIIAGFILPIAGGSYVTISGPAAGLAPALFSGIIALATAEVGKDVAAGKSTAELLEIGYPLVLVAIAIAGVLQTILARFKVARLSAIFPAAAIEGMLAAIGMLIIVKQLPLLLGTTFEAHEFWEILAEAPRRFSEANGAVLATGLSCTAALFILNALPFKLFKVVPPPVWVFIGGAITAQLTFGIDPMYCIQIPENPLQNGMQMPDFGRIIFAPSTWTALGYLVLVLILIDATESLATIMAVDKLDPYKRRSDPDQTLQSMGICNTASSIVGGLTIIPGIVKSTANIIGGGRTLWANFFNAVTLIVFMSLGRGLINQVPLAVLAAILIFIGWKLCGPKVWKHISNIGPEQLGVFLLTIVVTVSTDLLIGIAVGVFVKLLINMSLIRLANRISGINGKRGFFSHFLGLFRNPVGNREFQNGVCELTFDRPLHCFNLLHVIREMQSVHDNTKTLRLHFAPLSNVIDHTSVETILHYVQEYKLKGVEVELVGWDRFVPLSEHDDAVRFGPAEKLSERQSQQADESGGV</sequence>
<keyword evidence="3 6" id="KW-1133">Transmembrane helix</keyword>
<evidence type="ECO:0000313" key="9">
    <source>
        <dbReference type="Proteomes" id="UP000316855"/>
    </source>
</evidence>
<evidence type="ECO:0000256" key="1">
    <source>
        <dbReference type="ARBA" id="ARBA00004141"/>
    </source>
</evidence>
<keyword evidence="4 6" id="KW-0472">Membrane</keyword>
<dbReference type="PANTHER" id="PTHR11814">
    <property type="entry name" value="SULFATE TRANSPORTER"/>
    <property type="match status" value="1"/>
</dbReference>
<feature type="transmembrane region" description="Helical" evidence="6">
    <location>
        <begin position="433"/>
        <end position="459"/>
    </location>
</feature>
<dbReference type="RefSeq" id="WP_145228404.1">
    <property type="nucleotide sequence ID" value="NZ_CP036343.1"/>
</dbReference>
<feature type="domain" description="SLC26A/SulP transporter" evidence="7">
    <location>
        <begin position="47"/>
        <end position="433"/>
    </location>
</feature>